<feature type="region of interest" description="Disordered" evidence="1">
    <location>
        <begin position="828"/>
        <end position="904"/>
    </location>
</feature>
<proteinExistence type="predicted"/>
<organism evidence="2 3">
    <name type="scientific">Armillaria borealis</name>
    <dbReference type="NCBI Taxonomy" id="47425"/>
    <lineage>
        <taxon>Eukaryota</taxon>
        <taxon>Fungi</taxon>
        <taxon>Dikarya</taxon>
        <taxon>Basidiomycota</taxon>
        <taxon>Agaricomycotina</taxon>
        <taxon>Agaricomycetes</taxon>
        <taxon>Agaricomycetidae</taxon>
        <taxon>Agaricales</taxon>
        <taxon>Marasmiineae</taxon>
        <taxon>Physalacriaceae</taxon>
        <taxon>Armillaria</taxon>
    </lineage>
</organism>
<accession>A0AA39JRE0</accession>
<reference evidence="2" key="1">
    <citation type="submission" date="2023-06" db="EMBL/GenBank/DDBJ databases">
        <authorList>
            <consortium name="Lawrence Berkeley National Laboratory"/>
            <person name="Ahrendt S."/>
            <person name="Sahu N."/>
            <person name="Indic B."/>
            <person name="Wong-Bajracharya J."/>
            <person name="Merenyi Z."/>
            <person name="Ke H.-M."/>
            <person name="Monk M."/>
            <person name="Kocsube S."/>
            <person name="Drula E."/>
            <person name="Lipzen A."/>
            <person name="Balint B."/>
            <person name="Henrissat B."/>
            <person name="Andreopoulos B."/>
            <person name="Martin F.M."/>
            <person name="Harder C.B."/>
            <person name="Rigling D."/>
            <person name="Ford K.L."/>
            <person name="Foster G.D."/>
            <person name="Pangilinan J."/>
            <person name="Papanicolaou A."/>
            <person name="Barry K."/>
            <person name="LaButti K."/>
            <person name="Viragh M."/>
            <person name="Koriabine M."/>
            <person name="Yan M."/>
            <person name="Riley R."/>
            <person name="Champramary S."/>
            <person name="Plett K.L."/>
            <person name="Tsai I.J."/>
            <person name="Slot J."/>
            <person name="Sipos G."/>
            <person name="Plett J."/>
            <person name="Nagy L.G."/>
            <person name="Grigoriev I.V."/>
        </authorList>
    </citation>
    <scope>NUCLEOTIDE SEQUENCE</scope>
    <source>
        <strain evidence="2">FPL87.14</strain>
    </source>
</reference>
<feature type="compositionally biased region" description="Low complexity" evidence="1">
    <location>
        <begin position="419"/>
        <end position="433"/>
    </location>
</feature>
<dbReference type="Proteomes" id="UP001175226">
    <property type="component" value="Unassembled WGS sequence"/>
</dbReference>
<protein>
    <submittedName>
        <fullName evidence="2">Uncharacterized protein</fullName>
    </submittedName>
</protein>
<name>A0AA39JRE0_9AGAR</name>
<gene>
    <name evidence="2" type="ORF">EV421DRAFT_1900896</name>
</gene>
<feature type="region of interest" description="Disordered" evidence="1">
    <location>
        <begin position="419"/>
        <end position="474"/>
    </location>
</feature>
<evidence type="ECO:0000313" key="3">
    <source>
        <dbReference type="Proteomes" id="UP001175226"/>
    </source>
</evidence>
<keyword evidence="3" id="KW-1185">Reference proteome</keyword>
<dbReference type="AlphaFoldDB" id="A0AA39JRE0"/>
<feature type="compositionally biased region" description="Polar residues" evidence="1">
    <location>
        <begin position="883"/>
        <end position="895"/>
    </location>
</feature>
<dbReference type="EMBL" id="JAUEPT010000011">
    <property type="protein sequence ID" value="KAK0447516.1"/>
    <property type="molecule type" value="Genomic_DNA"/>
</dbReference>
<evidence type="ECO:0000256" key="1">
    <source>
        <dbReference type="SAM" id="MobiDB-lite"/>
    </source>
</evidence>
<feature type="compositionally biased region" description="Pro residues" evidence="1">
    <location>
        <begin position="434"/>
        <end position="448"/>
    </location>
</feature>
<comment type="caution">
    <text evidence="2">The sequence shown here is derived from an EMBL/GenBank/DDBJ whole genome shotgun (WGS) entry which is preliminary data.</text>
</comment>
<evidence type="ECO:0000313" key="2">
    <source>
        <dbReference type="EMBL" id="KAK0447516.1"/>
    </source>
</evidence>
<sequence>MNRSWDFVAIFQERVKLILVQPCIQTDSSRSLPAHLREGLQQFNAAITRESCAGSLERVINFLKGRTERDKTILSHISHDKSDTALMKTRKIRPTWLRETIQEANPTGTPFTGQIPELNLFGERDKVPARNPLEDGVEVNWPDDLIGEVPEDLPLTLQCTPPEADPDDGTFYPHALPHHLQEDKRFRAGAVYIKEWSTEETNKEALKKILQGVIMPRRPPHVYREKAITRDPIPGLIPIPMGVPFITEVDGDKGCPIFVGCCHNAKTLKRLLTEEEYVILERLMEEFLQKTYGYIDQAGTPIPGLVNFFLNKNSRNADPGNTSTVNGSYSIGGTIIKGEGKGIFAPAVQTSAGDLYEIRKRLLELIHLFYRIVVPCCVSRLEWDLTEFHSEDNNVFAVGGFRAGPTSVQTNCSTSFNLSEGSATASPSASSTSIPPPQPSLPRHPPTTPSNDENLSLPPGPAMSESADTANETPGIDEGSGDWLFLTIEEASKCATLGEAIRLIFQSERLKTALGKQGWIHGDKYDALTRRTLIAIAFRLAKGKSHTGGFFLIRDGLYIEEFGSDVCFLVFNGRDLHCGESPGGIQRALDDFHSMFPEPSRTWKDQECVNRVVYVGYFSSHAVNRSCTLAMTPEIPFGNYHPRPTQYANFAQQGKIMMGSSHARAFRFAAELYRMNNNFLHHTQMNVPDLMDMVKKITYSDERGRQYQIGDALSVVSPETRKLWRSYYQFYYHLCLRNEVTISRSQLKMVKEKIDHAAKDAALTTLVQPQPLLVASTTSLCSPDNSQSNVDHMDDVMDVDSPVQTQVTSHNDLAPMIEDLDLSEERSALDLGSHSEPSPALHVPTNDPMSMDIDTRPPQTPVNSQQSNVIVAPVRQSARLRKSATNEGSKAITQEQDPETAIAK</sequence>